<feature type="transmembrane region" description="Helical" evidence="7">
    <location>
        <begin position="20"/>
        <end position="45"/>
    </location>
</feature>
<dbReference type="PROSITE" id="PS50893">
    <property type="entry name" value="ABC_TRANSPORTER_2"/>
    <property type="match status" value="1"/>
</dbReference>
<dbReference type="SMART" id="SM00382">
    <property type="entry name" value="AAA"/>
    <property type="match status" value="1"/>
</dbReference>
<organism evidence="10 11">
    <name type="scientific">Nonomuraea deserti</name>
    <dbReference type="NCBI Taxonomy" id="1848322"/>
    <lineage>
        <taxon>Bacteria</taxon>
        <taxon>Bacillati</taxon>
        <taxon>Actinomycetota</taxon>
        <taxon>Actinomycetes</taxon>
        <taxon>Streptosporangiales</taxon>
        <taxon>Streptosporangiaceae</taxon>
        <taxon>Nonomuraea</taxon>
    </lineage>
</organism>
<accession>A0A4V2YB40</accession>
<name>A0A4V2YB40_9ACTN</name>
<dbReference type="InterPro" id="IPR003593">
    <property type="entry name" value="AAA+_ATPase"/>
</dbReference>
<reference evidence="10 11" key="1">
    <citation type="submission" date="2019-03" db="EMBL/GenBank/DDBJ databases">
        <title>Draft genome sequences of novel Actinobacteria.</title>
        <authorList>
            <person name="Sahin N."/>
            <person name="Ay H."/>
            <person name="Saygin H."/>
        </authorList>
    </citation>
    <scope>NUCLEOTIDE SEQUENCE [LARGE SCALE GENOMIC DNA]</scope>
    <source>
        <strain evidence="10 11">KC310</strain>
    </source>
</reference>
<keyword evidence="11" id="KW-1185">Reference proteome</keyword>
<evidence type="ECO:0000256" key="6">
    <source>
        <dbReference type="ARBA" id="ARBA00023136"/>
    </source>
</evidence>
<dbReference type="PANTHER" id="PTHR43394">
    <property type="entry name" value="ATP-DEPENDENT PERMEASE MDL1, MITOCHONDRIAL"/>
    <property type="match status" value="1"/>
</dbReference>
<feature type="transmembrane region" description="Helical" evidence="7">
    <location>
        <begin position="146"/>
        <end position="173"/>
    </location>
</feature>
<keyword evidence="4 10" id="KW-0067">ATP-binding</keyword>
<dbReference type="PROSITE" id="PS50929">
    <property type="entry name" value="ABC_TM1F"/>
    <property type="match status" value="1"/>
</dbReference>
<evidence type="ECO:0000256" key="7">
    <source>
        <dbReference type="SAM" id="Phobius"/>
    </source>
</evidence>
<evidence type="ECO:0000256" key="2">
    <source>
        <dbReference type="ARBA" id="ARBA00022692"/>
    </source>
</evidence>
<dbReference type="RefSeq" id="WP_132595889.1">
    <property type="nucleotide sequence ID" value="NZ_SMKO01000034.1"/>
</dbReference>
<evidence type="ECO:0000313" key="11">
    <source>
        <dbReference type="Proteomes" id="UP000295258"/>
    </source>
</evidence>
<dbReference type="SUPFAM" id="SSF52540">
    <property type="entry name" value="P-loop containing nucleoside triphosphate hydrolases"/>
    <property type="match status" value="1"/>
</dbReference>
<dbReference type="Gene3D" id="3.40.50.300">
    <property type="entry name" value="P-loop containing nucleotide triphosphate hydrolases"/>
    <property type="match status" value="1"/>
</dbReference>
<keyword evidence="3" id="KW-0547">Nucleotide-binding</keyword>
<evidence type="ECO:0000256" key="1">
    <source>
        <dbReference type="ARBA" id="ARBA00004651"/>
    </source>
</evidence>
<comment type="subcellular location">
    <subcellularLocation>
        <location evidence="1">Cell membrane</location>
        <topology evidence="1">Multi-pass membrane protein</topology>
    </subcellularLocation>
</comment>
<dbReference type="GO" id="GO:0005524">
    <property type="term" value="F:ATP binding"/>
    <property type="evidence" value="ECO:0007669"/>
    <property type="project" value="UniProtKB-KW"/>
</dbReference>
<evidence type="ECO:0000259" key="9">
    <source>
        <dbReference type="PROSITE" id="PS50929"/>
    </source>
</evidence>
<dbReference type="InterPro" id="IPR036640">
    <property type="entry name" value="ABC1_TM_sf"/>
</dbReference>
<dbReference type="InterPro" id="IPR039421">
    <property type="entry name" value="Type_1_exporter"/>
</dbReference>
<feature type="transmembrane region" description="Helical" evidence="7">
    <location>
        <begin position="279"/>
        <end position="303"/>
    </location>
</feature>
<proteinExistence type="predicted"/>
<dbReference type="Gene3D" id="1.20.1560.10">
    <property type="entry name" value="ABC transporter type 1, transmembrane domain"/>
    <property type="match status" value="1"/>
</dbReference>
<dbReference type="SUPFAM" id="SSF90123">
    <property type="entry name" value="ABC transporter transmembrane region"/>
    <property type="match status" value="1"/>
</dbReference>
<dbReference type="GO" id="GO:0015421">
    <property type="term" value="F:ABC-type oligopeptide transporter activity"/>
    <property type="evidence" value="ECO:0007669"/>
    <property type="project" value="TreeGrafter"/>
</dbReference>
<dbReference type="InterPro" id="IPR027417">
    <property type="entry name" value="P-loop_NTPase"/>
</dbReference>
<feature type="domain" description="ABC transmembrane type-1" evidence="9">
    <location>
        <begin position="21"/>
        <end position="305"/>
    </location>
</feature>
<sequence length="603" mass="65230">MIGTARAAADVALRTAPGMMAVFVLVMLVEAMTPIAIAWLTKLVVDDLAGGGPVAELVPLAAALAVTGVLIAVLPQVSHYLGNQMARAFTARTTAQLFTATLRFAGLKPFEDPDFHDRLRLAQSSLQSGQSIVAGSFGTIRSSITLLGMVGSLLVISPVLTGIVLLTGVPALAAQLRLSRRRASLMWEIGPTERRQMFYGSLLGTVEAAKEIRLFNSGRFFRGRMMAELQNANAAHRRMDLRELAIEGALTLMGAAVAGGGLVWAVIAARSGALSVGDVSLLIAAVAAVQGALHNLVSGIAALHQDLIMFGHYVAVTRAGSDLPVPADPRQLPRLSHGIEFSDVWFRYSDRHPWILRGVDLFIPAGRAVAIVGLNGAGKSTLVKLLCRFYDPQRGSITWDGVDIRLVRPEDLRHRLTGLFQDHMTYDMSAADNVSIGFVAARDDRERIRAAARRAGIDDKLASLPRGYDTLLTRMFFEEDEADDPEIGVQLSGGQWQRTALARAMFRGYRDLMILDEPSAGLDPEAEADVHARTRNQREGATSVLISHRLNTVRDADHIVVLEQGAIVESGTHDELMTARGRYARLFNLQAQGYVEPPQAVVS</sequence>
<evidence type="ECO:0000256" key="3">
    <source>
        <dbReference type="ARBA" id="ARBA00022741"/>
    </source>
</evidence>
<dbReference type="EMBL" id="SMKO01000034">
    <property type="protein sequence ID" value="TDD06126.1"/>
    <property type="molecule type" value="Genomic_DNA"/>
</dbReference>
<dbReference type="GO" id="GO:0016887">
    <property type="term" value="F:ATP hydrolysis activity"/>
    <property type="evidence" value="ECO:0007669"/>
    <property type="project" value="InterPro"/>
</dbReference>
<comment type="caution">
    <text evidence="10">The sequence shown here is derived from an EMBL/GenBank/DDBJ whole genome shotgun (WGS) entry which is preliminary data.</text>
</comment>
<evidence type="ECO:0000256" key="4">
    <source>
        <dbReference type="ARBA" id="ARBA00022840"/>
    </source>
</evidence>
<feature type="transmembrane region" description="Helical" evidence="7">
    <location>
        <begin position="244"/>
        <end position="267"/>
    </location>
</feature>
<dbReference type="Pfam" id="PF00005">
    <property type="entry name" value="ABC_tran"/>
    <property type="match status" value="1"/>
</dbReference>
<keyword evidence="6 7" id="KW-0472">Membrane</keyword>
<feature type="domain" description="ABC transporter" evidence="8">
    <location>
        <begin position="339"/>
        <end position="589"/>
    </location>
</feature>
<dbReference type="PANTHER" id="PTHR43394:SF1">
    <property type="entry name" value="ATP-BINDING CASSETTE SUB-FAMILY B MEMBER 10, MITOCHONDRIAL"/>
    <property type="match status" value="1"/>
</dbReference>
<dbReference type="Proteomes" id="UP000295258">
    <property type="component" value="Unassembled WGS sequence"/>
</dbReference>
<gene>
    <name evidence="10" type="ORF">E1292_15725</name>
</gene>
<evidence type="ECO:0000313" key="10">
    <source>
        <dbReference type="EMBL" id="TDD06126.1"/>
    </source>
</evidence>
<protein>
    <submittedName>
        <fullName evidence="10">ABC transporter ATP-binding protein</fullName>
    </submittedName>
</protein>
<keyword evidence="5 7" id="KW-1133">Transmembrane helix</keyword>
<dbReference type="InterPro" id="IPR003439">
    <property type="entry name" value="ABC_transporter-like_ATP-bd"/>
</dbReference>
<dbReference type="AlphaFoldDB" id="A0A4V2YB40"/>
<dbReference type="GO" id="GO:0005886">
    <property type="term" value="C:plasma membrane"/>
    <property type="evidence" value="ECO:0007669"/>
    <property type="project" value="UniProtKB-SubCell"/>
</dbReference>
<evidence type="ECO:0000256" key="5">
    <source>
        <dbReference type="ARBA" id="ARBA00022989"/>
    </source>
</evidence>
<feature type="transmembrane region" description="Helical" evidence="7">
    <location>
        <begin position="57"/>
        <end position="77"/>
    </location>
</feature>
<keyword evidence="2 7" id="KW-0812">Transmembrane</keyword>
<evidence type="ECO:0000259" key="8">
    <source>
        <dbReference type="PROSITE" id="PS50893"/>
    </source>
</evidence>
<dbReference type="InterPro" id="IPR011527">
    <property type="entry name" value="ABC1_TM_dom"/>
</dbReference>